<dbReference type="Proteomes" id="UP001158576">
    <property type="component" value="Chromosome PAR"/>
</dbReference>
<organism evidence="1 2">
    <name type="scientific">Oikopleura dioica</name>
    <name type="common">Tunicate</name>
    <dbReference type="NCBI Taxonomy" id="34765"/>
    <lineage>
        <taxon>Eukaryota</taxon>
        <taxon>Metazoa</taxon>
        <taxon>Chordata</taxon>
        <taxon>Tunicata</taxon>
        <taxon>Appendicularia</taxon>
        <taxon>Copelata</taxon>
        <taxon>Oikopleuridae</taxon>
        <taxon>Oikopleura</taxon>
    </lineage>
</organism>
<keyword evidence="2" id="KW-1185">Reference proteome</keyword>
<protein>
    <submittedName>
        <fullName evidence="1">Oidioi.mRNA.OKI2018_I69.PAR.g8631.t1.cds</fullName>
    </submittedName>
</protein>
<dbReference type="PANTHER" id="PTHR11610">
    <property type="entry name" value="LIPASE"/>
    <property type="match status" value="1"/>
</dbReference>
<dbReference type="InterPro" id="IPR029058">
    <property type="entry name" value="AB_hydrolase_fold"/>
</dbReference>
<evidence type="ECO:0000313" key="1">
    <source>
        <dbReference type="EMBL" id="CAG5077110.1"/>
    </source>
</evidence>
<dbReference type="PANTHER" id="PTHR11610:SF173">
    <property type="entry name" value="LIPASE DOMAIN-CONTAINING PROTEIN-RELATED"/>
    <property type="match status" value="1"/>
</dbReference>
<proteinExistence type="predicted"/>
<gene>
    <name evidence="1" type="ORF">OKIOD_LOCUS189</name>
</gene>
<reference evidence="1 2" key="1">
    <citation type="submission" date="2021-04" db="EMBL/GenBank/DDBJ databases">
        <authorList>
            <person name="Bliznina A."/>
        </authorList>
    </citation>
    <scope>NUCLEOTIDE SEQUENCE [LARGE SCALE GENOMIC DNA]</scope>
</reference>
<dbReference type="InterPro" id="IPR000734">
    <property type="entry name" value="TAG_lipase"/>
</dbReference>
<dbReference type="EMBL" id="OU015568">
    <property type="protein sequence ID" value="CAG5077110.1"/>
    <property type="molecule type" value="Genomic_DNA"/>
</dbReference>
<sequence length="209" mass="23612">MFQYLDDPALNEIRVWKEDAEIVEVFHSNAGDLGVDEILEFVEQCEDEEEARSCLLEKVYESTPTGIGAMVSLGTHDYWPDGGKANHSYCEQLATGKPENLIQYYVDVVGCSHSFAWMHWIASINNKCSFEATTNLQKFLSRDFEFEINVGFSSGVQPRAADAESVNYYYETLPDWPFGVIPLDDDDEEDSSIKATVSVLVFICISLLY</sequence>
<dbReference type="SUPFAM" id="SSF53474">
    <property type="entry name" value="alpha/beta-Hydrolases"/>
    <property type="match status" value="1"/>
</dbReference>
<evidence type="ECO:0000313" key="2">
    <source>
        <dbReference type="Proteomes" id="UP001158576"/>
    </source>
</evidence>
<accession>A0ABN7RPC4</accession>
<dbReference type="Gene3D" id="3.40.50.1820">
    <property type="entry name" value="alpha/beta hydrolase"/>
    <property type="match status" value="1"/>
</dbReference>
<name>A0ABN7RPC4_OIKDI</name>